<feature type="signal peptide" evidence="1">
    <location>
        <begin position="1"/>
        <end position="24"/>
    </location>
</feature>
<feature type="chain" id="PRO_5036418111" description="Pollen Ole e 1 allergen and extensin family protein" evidence="1">
    <location>
        <begin position="25"/>
        <end position="145"/>
    </location>
</feature>
<evidence type="ECO:0000313" key="4">
    <source>
        <dbReference type="Proteomes" id="UP000636800"/>
    </source>
</evidence>
<reference evidence="4 5" key="1">
    <citation type="journal article" date="2020" name="Nat. Food">
        <title>A phased Vanilla planifolia genome enables genetic improvement of flavour and production.</title>
        <authorList>
            <person name="Hasing T."/>
            <person name="Tang H."/>
            <person name="Brym M."/>
            <person name="Khazi F."/>
            <person name="Huang T."/>
            <person name="Chambers A.H."/>
        </authorList>
    </citation>
    <scope>NUCLEOTIDE SEQUENCE [LARGE SCALE GENOMIC DNA]</scope>
    <source>
        <tissue evidence="2">Leaf</tissue>
    </source>
</reference>
<protein>
    <recommendedName>
        <fullName evidence="6">Pollen Ole e 1 allergen and extensin family protein</fullName>
    </recommendedName>
</protein>
<comment type="caution">
    <text evidence="2">The sequence shown here is derived from an EMBL/GenBank/DDBJ whole genome shotgun (WGS) entry which is preliminary data.</text>
</comment>
<dbReference type="Proteomes" id="UP000636800">
    <property type="component" value="Chromosome 2"/>
</dbReference>
<accession>A0A835RPC2</accession>
<dbReference type="EMBL" id="JADCNL010000002">
    <property type="protein sequence ID" value="KAG0491895.1"/>
    <property type="molecule type" value="Genomic_DNA"/>
</dbReference>
<dbReference type="Pfam" id="PF01190">
    <property type="entry name" value="Pollen_Ole_e_1"/>
    <property type="match status" value="1"/>
</dbReference>
<keyword evidence="1" id="KW-0732">Signal</keyword>
<sequence length="145" mass="15983">MATLDFPRMPGVLLLLLLACSAEAWTGEIRGRVFCDVCGDSTIGPEDHPLEGAEVAVLCITKTGEVLNYQAFTNLKGIYRIAETMPVSERWDSCLVRSLNSFHDRCTRRGDAYPGVKFTYPQSSGNSHSVKTFLYKPVSAPAYCI</sequence>
<dbReference type="EMBL" id="JADCNM010000002">
    <property type="protein sequence ID" value="KAG0493980.1"/>
    <property type="molecule type" value="Genomic_DNA"/>
</dbReference>
<keyword evidence="4" id="KW-1185">Reference proteome</keyword>
<dbReference type="PANTHER" id="PTHR38400">
    <property type="entry name" value="OS02G0317800 PROTEIN"/>
    <property type="match status" value="1"/>
</dbReference>
<dbReference type="AlphaFoldDB" id="A0A835RPC2"/>
<evidence type="ECO:0000313" key="2">
    <source>
        <dbReference type="EMBL" id="KAG0491895.1"/>
    </source>
</evidence>
<evidence type="ECO:0000256" key="1">
    <source>
        <dbReference type="SAM" id="SignalP"/>
    </source>
</evidence>
<dbReference type="OrthoDB" id="1885095at2759"/>
<evidence type="ECO:0000313" key="3">
    <source>
        <dbReference type="EMBL" id="KAG0493980.1"/>
    </source>
</evidence>
<evidence type="ECO:0000313" key="5">
    <source>
        <dbReference type="Proteomes" id="UP000639772"/>
    </source>
</evidence>
<dbReference type="Proteomes" id="UP000639772">
    <property type="component" value="Unassembled WGS sequence"/>
</dbReference>
<proteinExistence type="predicted"/>
<name>A0A835RPC2_VANPL</name>
<organism evidence="2 4">
    <name type="scientific">Vanilla planifolia</name>
    <name type="common">Vanilla</name>
    <dbReference type="NCBI Taxonomy" id="51239"/>
    <lineage>
        <taxon>Eukaryota</taxon>
        <taxon>Viridiplantae</taxon>
        <taxon>Streptophyta</taxon>
        <taxon>Embryophyta</taxon>
        <taxon>Tracheophyta</taxon>
        <taxon>Spermatophyta</taxon>
        <taxon>Magnoliopsida</taxon>
        <taxon>Liliopsida</taxon>
        <taxon>Asparagales</taxon>
        <taxon>Orchidaceae</taxon>
        <taxon>Vanilloideae</taxon>
        <taxon>Vanilleae</taxon>
        <taxon>Vanilla</taxon>
    </lineage>
</organism>
<evidence type="ECO:0008006" key="6">
    <source>
        <dbReference type="Google" id="ProtNLM"/>
    </source>
</evidence>
<gene>
    <name evidence="3" type="ORF">HPP92_004974</name>
    <name evidence="2" type="ORF">HPP92_005293</name>
</gene>